<dbReference type="SUPFAM" id="SSF52540">
    <property type="entry name" value="P-loop containing nucleoside triphosphate hydrolases"/>
    <property type="match status" value="1"/>
</dbReference>
<evidence type="ECO:0000313" key="2">
    <source>
        <dbReference type="EMBL" id="PNX99040.1"/>
    </source>
</evidence>
<keyword evidence="2" id="KW-0482">Metalloprotease</keyword>
<evidence type="ECO:0000313" key="3">
    <source>
        <dbReference type="Proteomes" id="UP000236291"/>
    </source>
</evidence>
<dbReference type="GO" id="GO:0004176">
    <property type="term" value="F:ATP-dependent peptidase activity"/>
    <property type="evidence" value="ECO:0007669"/>
    <property type="project" value="TreeGrafter"/>
</dbReference>
<dbReference type="InterPro" id="IPR029472">
    <property type="entry name" value="Copia-like_N"/>
</dbReference>
<dbReference type="GO" id="GO:0016887">
    <property type="term" value="F:ATP hydrolysis activity"/>
    <property type="evidence" value="ECO:0007669"/>
    <property type="project" value="InterPro"/>
</dbReference>
<comment type="caution">
    <text evidence="2">The sequence shown here is derived from an EMBL/GenBank/DDBJ whole genome shotgun (WGS) entry which is preliminary data.</text>
</comment>
<dbReference type="GO" id="GO:0005524">
    <property type="term" value="F:ATP binding"/>
    <property type="evidence" value="ECO:0007669"/>
    <property type="project" value="InterPro"/>
</dbReference>
<dbReference type="InterPro" id="IPR003959">
    <property type="entry name" value="ATPase_AAA_core"/>
</dbReference>
<keyword evidence="2" id="KW-0378">Hydrolase</keyword>
<gene>
    <name evidence="2" type="ORF">L195_g022301</name>
</gene>
<sequence>MPTVKHLVTSELLVQQVTGALALLSSALHRSFSAMARGGHSNTSGGSSTVLFSDPSNNLGDVYYVHPSDGPNSITVKPVLTHSNYQVWARSMRRALGDSIAQSIIFLENALDVWNELKERFSQGDYIRVSELQCEIFALKQESRSVSEFFTALKSLWEELEAYFPTPVCSCPMSWTKSGEEKRKKKAIAGEAGVPFFQISGSEFNGKYAAVGVVKSIVGEIRVPFFQSTSKFDKKYIGVGARKVRDLFAAAKKHPRCIIFIDDIDVVDGSLDEMLKRQKTFNEILKWHTVEQLLDELDELKHYEGILVIGATNFLESLDKVLVRPGRFDRHVVIENPDVEGRRQILESHDLFSIMKFD</sequence>
<keyword evidence="2" id="KW-0645">Protease</keyword>
<reference evidence="2 3" key="2">
    <citation type="journal article" date="2017" name="Front. Plant Sci.">
        <title>Gene Classification and Mining of Molecular Markers Useful in Red Clover (Trifolium pratense) Breeding.</title>
        <authorList>
            <person name="Istvanek J."/>
            <person name="Dluhosova J."/>
            <person name="Dluhos P."/>
            <person name="Patkova L."/>
            <person name="Nedelnik J."/>
            <person name="Repkova J."/>
        </authorList>
    </citation>
    <scope>NUCLEOTIDE SEQUENCE [LARGE SCALE GENOMIC DNA]</scope>
    <source>
        <strain evidence="3">cv. Tatra</strain>
        <tissue evidence="2">Young leaves</tissue>
    </source>
</reference>
<organism evidence="2 3">
    <name type="scientific">Trifolium pratense</name>
    <name type="common">Red clover</name>
    <dbReference type="NCBI Taxonomy" id="57577"/>
    <lineage>
        <taxon>Eukaryota</taxon>
        <taxon>Viridiplantae</taxon>
        <taxon>Streptophyta</taxon>
        <taxon>Embryophyta</taxon>
        <taxon>Tracheophyta</taxon>
        <taxon>Spermatophyta</taxon>
        <taxon>Magnoliopsida</taxon>
        <taxon>eudicotyledons</taxon>
        <taxon>Gunneridae</taxon>
        <taxon>Pentapetalae</taxon>
        <taxon>rosids</taxon>
        <taxon>fabids</taxon>
        <taxon>Fabales</taxon>
        <taxon>Fabaceae</taxon>
        <taxon>Papilionoideae</taxon>
        <taxon>50 kb inversion clade</taxon>
        <taxon>NPAAA clade</taxon>
        <taxon>Hologalegina</taxon>
        <taxon>IRL clade</taxon>
        <taxon>Trifolieae</taxon>
        <taxon>Trifolium</taxon>
    </lineage>
</organism>
<dbReference type="Pfam" id="PF00004">
    <property type="entry name" value="AAA"/>
    <property type="match status" value="1"/>
</dbReference>
<dbReference type="InterPro" id="IPR027417">
    <property type="entry name" value="P-loop_NTPase"/>
</dbReference>
<dbReference type="InterPro" id="IPR003593">
    <property type="entry name" value="AAA+_ATPase"/>
</dbReference>
<dbReference type="PANTHER" id="PTHR23076">
    <property type="entry name" value="METALLOPROTEASE M41 FTSH"/>
    <property type="match status" value="1"/>
</dbReference>
<name>A0A2K3N7N4_TRIPR</name>
<protein>
    <submittedName>
        <fullName evidence="2">ATP-dependent zinc metalloprotease ftsh mitochondrial-like</fullName>
    </submittedName>
</protein>
<dbReference type="EMBL" id="ASHM01017327">
    <property type="protein sequence ID" value="PNX99040.1"/>
    <property type="molecule type" value="Genomic_DNA"/>
</dbReference>
<dbReference type="STRING" id="57577.A0A2K3N7N4"/>
<feature type="domain" description="AAA+ ATPase" evidence="1">
    <location>
        <begin position="182"/>
        <end position="338"/>
    </location>
</feature>
<dbReference type="SMART" id="SM00382">
    <property type="entry name" value="AAA"/>
    <property type="match status" value="1"/>
</dbReference>
<dbReference type="Pfam" id="PF14244">
    <property type="entry name" value="Retrotran_gag_3"/>
    <property type="match status" value="1"/>
</dbReference>
<dbReference type="PANTHER" id="PTHR23076:SF37">
    <property type="entry name" value="ATP-DEPENDENT ZINC METALLOPROTEASE FTSH 4, MITOCHONDRIAL"/>
    <property type="match status" value="1"/>
</dbReference>
<dbReference type="Proteomes" id="UP000236291">
    <property type="component" value="Unassembled WGS sequence"/>
</dbReference>
<evidence type="ECO:0000259" key="1">
    <source>
        <dbReference type="SMART" id="SM00382"/>
    </source>
</evidence>
<dbReference type="GO" id="GO:0006508">
    <property type="term" value="P:proteolysis"/>
    <property type="evidence" value="ECO:0007669"/>
    <property type="project" value="UniProtKB-KW"/>
</dbReference>
<reference evidence="2 3" key="1">
    <citation type="journal article" date="2014" name="Am. J. Bot.">
        <title>Genome assembly and annotation for red clover (Trifolium pratense; Fabaceae).</title>
        <authorList>
            <person name="Istvanek J."/>
            <person name="Jaros M."/>
            <person name="Krenek A."/>
            <person name="Repkova J."/>
        </authorList>
    </citation>
    <scope>NUCLEOTIDE SEQUENCE [LARGE SCALE GENOMIC DNA]</scope>
    <source>
        <strain evidence="3">cv. Tatra</strain>
        <tissue evidence="2">Young leaves</tissue>
    </source>
</reference>
<dbReference type="Gene3D" id="3.40.50.300">
    <property type="entry name" value="P-loop containing nucleotide triphosphate hydrolases"/>
    <property type="match status" value="1"/>
</dbReference>
<dbReference type="AlphaFoldDB" id="A0A2K3N7N4"/>
<accession>A0A2K3N7N4</accession>
<proteinExistence type="predicted"/>
<dbReference type="GO" id="GO:0008237">
    <property type="term" value="F:metallopeptidase activity"/>
    <property type="evidence" value="ECO:0007669"/>
    <property type="project" value="UniProtKB-KW"/>
</dbReference>